<reference evidence="2" key="1">
    <citation type="journal article" date="2019" name="Science">
        <title>Mutation of a bHLH transcription factor allowed almond domestication.</title>
        <authorList>
            <person name="Sanchez-Perez R."/>
            <person name="Pavan S."/>
            <person name="Mazzeo R."/>
            <person name="Moldovan C."/>
            <person name="Aiese Cigliano R."/>
            <person name="Del Cueto J."/>
            <person name="Ricciardi F."/>
            <person name="Lotti C."/>
            <person name="Ricciardi L."/>
            <person name="Dicenta F."/>
            <person name="Lopez-Marques R.L."/>
            <person name="Lindberg Moller B."/>
        </authorList>
    </citation>
    <scope>NUCLEOTIDE SEQUENCE</scope>
</reference>
<organism evidence="2">
    <name type="scientific">Prunus dulcis</name>
    <name type="common">Almond</name>
    <name type="synonym">Amygdalus dulcis</name>
    <dbReference type="NCBI Taxonomy" id="3755"/>
    <lineage>
        <taxon>Eukaryota</taxon>
        <taxon>Viridiplantae</taxon>
        <taxon>Streptophyta</taxon>
        <taxon>Embryophyta</taxon>
        <taxon>Tracheophyta</taxon>
        <taxon>Spermatophyta</taxon>
        <taxon>Magnoliopsida</taxon>
        <taxon>eudicotyledons</taxon>
        <taxon>Gunneridae</taxon>
        <taxon>Pentapetalae</taxon>
        <taxon>rosids</taxon>
        <taxon>fabids</taxon>
        <taxon>Rosales</taxon>
        <taxon>Rosaceae</taxon>
        <taxon>Amygdaloideae</taxon>
        <taxon>Amygdaleae</taxon>
        <taxon>Prunus</taxon>
    </lineage>
</organism>
<evidence type="ECO:0000256" key="1">
    <source>
        <dbReference type="SAM" id="MobiDB-lite"/>
    </source>
</evidence>
<dbReference type="EMBL" id="AP020428">
    <property type="protein sequence ID" value="BBN67485.1"/>
    <property type="molecule type" value="Genomic_DNA"/>
</dbReference>
<dbReference type="AlphaFoldDB" id="A0A5H2XM22"/>
<feature type="region of interest" description="Disordered" evidence="1">
    <location>
        <begin position="1"/>
        <end position="21"/>
    </location>
</feature>
<name>A0A5H2XM22_PRUDU</name>
<accession>A0A5H2XM22</accession>
<proteinExistence type="predicted"/>
<evidence type="ECO:0000313" key="2">
    <source>
        <dbReference type="EMBL" id="BBN67485.1"/>
    </source>
</evidence>
<gene>
    <name evidence="2" type="ORF">Prudu_91S000400</name>
</gene>
<sequence>MNNKKKRENRSENESGDEIEREDVRGGWEGRVTKKVSEAELFVRLWMLFVHEHWCRPYFLVQRKTVETYNGKSTFLSANCCSVKNTFVMSIAQNLHLVSQLNQESSFDGRDRLPVAVLVLDLKPWTTLKQDGYGAIV</sequence>
<protein>
    <submittedName>
        <fullName evidence="2">2-oxoglutarate and Fe(II)-dependent oxygenase superfamily protein</fullName>
    </submittedName>
</protein>